<dbReference type="GO" id="GO:0052689">
    <property type="term" value="F:carboxylic ester hydrolase activity"/>
    <property type="evidence" value="ECO:0007669"/>
    <property type="project" value="UniProtKB-KW"/>
</dbReference>
<dbReference type="PANTHER" id="PTHR43142">
    <property type="entry name" value="CARBOXYLIC ESTER HYDROLASE"/>
    <property type="match status" value="1"/>
</dbReference>
<evidence type="ECO:0000256" key="5">
    <source>
        <dbReference type="RuleBase" id="RU361235"/>
    </source>
</evidence>
<dbReference type="OrthoDB" id="19653at2759"/>
<proteinExistence type="inferred from homology"/>
<keyword evidence="5" id="KW-0732">Signal</keyword>
<comment type="caution">
    <text evidence="7">The sequence shown here is derived from an EMBL/GenBank/DDBJ whole genome shotgun (WGS) entry which is preliminary data.</text>
</comment>
<dbReference type="EC" id="3.1.1.-" evidence="5"/>
<dbReference type="EMBL" id="LNIX01000048">
    <property type="protein sequence ID" value="OXA38104.1"/>
    <property type="molecule type" value="Genomic_DNA"/>
</dbReference>
<dbReference type="InterPro" id="IPR019826">
    <property type="entry name" value="Carboxylesterase_B_AS"/>
</dbReference>
<evidence type="ECO:0000256" key="2">
    <source>
        <dbReference type="ARBA" id="ARBA00022487"/>
    </source>
</evidence>
<protein>
    <recommendedName>
        <fullName evidence="5">Carboxylic ester hydrolase</fullName>
        <ecNumber evidence="5">3.1.1.-</ecNumber>
    </recommendedName>
</protein>
<feature type="signal peptide" evidence="5">
    <location>
        <begin position="1"/>
        <end position="27"/>
    </location>
</feature>
<feature type="domain" description="Carboxylesterase type B" evidence="6">
    <location>
        <begin position="49"/>
        <end position="572"/>
    </location>
</feature>
<dbReference type="SUPFAM" id="SSF53474">
    <property type="entry name" value="alpha/beta-Hydrolases"/>
    <property type="match status" value="1"/>
</dbReference>
<accession>A0A226CZQ7</accession>
<dbReference type="AlphaFoldDB" id="A0A226CZQ7"/>
<sequence>MENKIKIGTALFLGIVCLFALTSAKLADDPLIAEWLREQREPIPYQEDVFVTIRNGTIRGTTLLDPNNATMYAFLGIPYAAPPVGQLRFKPPQQYNGWGGEIRDGTQHPDACAQFLTNVTIASEDCLFVSVYTKRRQGDGGALPVMFWIHGGGFLLGQTSYYTGKRLLAEDVVLVSVQYRLGPLGFLSSGNDGVIPGNNGMKDAVQALRWVQENIAAFGGDPNRVTVFGESAGAASSIFMLTSPLARGLFHQVAAISGSSLAEWSMERNPVDTLTKVGAFLECDTSNTTTIHSCLMDMQWGLISQAHFYILLEDQVANLRAILPGASIVIEEDVPGAFLIDEPLKIMESGNIPQVPVLLGANQHEGSLLVGMAYVLKLASSGVLDDPVYVRDHLIGDLLATWDINENKNGASMSQALSLGFLPGNPRTNFSTFTYELIDMISVVFLKAPILRTADILSRKVPSVYLYSFEYYGEISLWNLVFRLVEELFGDLLPIPEFSGGITHADDIPYMFTMPLNATEADLRFSKVWCELFTNFATFGNPTPVATPDYEIWPKYTVEGASYMQIGARSVAKTDYASSWRQGVPGEK</sequence>
<reference evidence="7 8" key="1">
    <citation type="submission" date="2015-12" db="EMBL/GenBank/DDBJ databases">
        <title>The genome of Folsomia candida.</title>
        <authorList>
            <person name="Faddeeva A."/>
            <person name="Derks M.F."/>
            <person name="Anvar Y."/>
            <person name="Smit S."/>
            <person name="Van Straalen N."/>
            <person name="Roelofs D."/>
        </authorList>
    </citation>
    <scope>NUCLEOTIDE SEQUENCE [LARGE SCALE GENOMIC DNA]</scope>
    <source>
        <strain evidence="7 8">VU population</strain>
        <tissue evidence="7">Whole body</tissue>
    </source>
</reference>
<dbReference type="Proteomes" id="UP000198287">
    <property type="component" value="Unassembled WGS sequence"/>
</dbReference>
<keyword evidence="8" id="KW-1185">Reference proteome</keyword>
<feature type="chain" id="PRO_5011813587" description="Carboxylic ester hydrolase" evidence="5">
    <location>
        <begin position="28"/>
        <end position="588"/>
    </location>
</feature>
<keyword evidence="2" id="KW-0719">Serine esterase</keyword>
<dbReference type="PROSITE" id="PS00122">
    <property type="entry name" value="CARBOXYLESTERASE_B_1"/>
    <property type="match status" value="1"/>
</dbReference>
<dbReference type="InterPro" id="IPR029058">
    <property type="entry name" value="AB_hydrolase_fold"/>
</dbReference>
<keyword evidence="4" id="KW-0325">Glycoprotein</keyword>
<evidence type="ECO:0000256" key="3">
    <source>
        <dbReference type="ARBA" id="ARBA00022801"/>
    </source>
</evidence>
<dbReference type="Pfam" id="PF00135">
    <property type="entry name" value="COesterase"/>
    <property type="match status" value="1"/>
</dbReference>
<evidence type="ECO:0000256" key="4">
    <source>
        <dbReference type="ARBA" id="ARBA00023180"/>
    </source>
</evidence>
<organism evidence="7 8">
    <name type="scientific">Folsomia candida</name>
    <name type="common">Springtail</name>
    <dbReference type="NCBI Taxonomy" id="158441"/>
    <lineage>
        <taxon>Eukaryota</taxon>
        <taxon>Metazoa</taxon>
        <taxon>Ecdysozoa</taxon>
        <taxon>Arthropoda</taxon>
        <taxon>Hexapoda</taxon>
        <taxon>Collembola</taxon>
        <taxon>Entomobryomorpha</taxon>
        <taxon>Isotomoidea</taxon>
        <taxon>Isotomidae</taxon>
        <taxon>Proisotominae</taxon>
        <taxon>Folsomia</taxon>
    </lineage>
</organism>
<name>A0A226CZQ7_FOLCA</name>
<evidence type="ECO:0000259" key="6">
    <source>
        <dbReference type="Pfam" id="PF00135"/>
    </source>
</evidence>
<dbReference type="Gene3D" id="3.40.50.1820">
    <property type="entry name" value="alpha/beta hydrolase"/>
    <property type="match status" value="1"/>
</dbReference>
<gene>
    <name evidence="7" type="ORF">Fcan01_27140</name>
</gene>
<keyword evidence="3 5" id="KW-0378">Hydrolase</keyword>
<evidence type="ECO:0000256" key="1">
    <source>
        <dbReference type="ARBA" id="ARBA00005964"/>
    </source>
</evidence>
<dbReference type="OMA" id="TWDINEN"/>
<evidence type="ECO:0000313" key="7">
    <source>
        <dbReference type="EMBL" id="OXA38104.1"/>
    </source>
</evidence>
<dbReference type="PANTHER" id="PTHR43142:SF1">
    <property type="entry name" value="CARBOXYLIC ESTER HYDROLASE"/>
    <property type="match status" value="1"/>
</dbReference>
<dbReference type="InterPro" id="IPR002018">
    <property type="entry name" value="CarbesteraseB"/>
</dbReference>
<evidence type="ECO:0000313" key="8">
    <source>
        <dbReference type="Proteomes" id="UP000198287"/>
    </source>
</evidence>
<comment type="similarity">
    <text evidence="1 5">Belongs to the type-B carboxylesterase/lipase family.</text>
</comment>